<dbReference type="EMBL" id="CP046622">
    <property type="protein sequence ID" value="QGW80829.1"/>
    <property type="molecule type" value="Genomic_DNA"/>
</dbReference>
<reference evidence="2 3" key="1">
    <citation type="submission" date="2019-12" db="EMBL/GenBank/DDBJ databases">
        <title>Hybrid Genome Assemblies of two High G+C Isolates from Undergraduate Microbiology Courses.</title>
        <authorList>
            <person name="Ne Ville C.J."/>
            <person name="Enright D."/>
            <person name="Hernandez I."/>
            <person name="Dodsworth J."/>
            <person name="Orwin P.M."/>
        </authorList>
    </citation>
    <scope>NUCLEOTIDE SEQUENCE [LARGE SCALE GENOMIC DNA]</scope>
    <source>
        <strain evidence="2 3">CSUSB</strain>
    </source>
</reference>
<dbReference type="AlphaFoldDB" id="A0A6I6H5Y0"/>
<name>A0A6I6H5Y0_VARPD</name>
<dbReference type="RefSeq" id="WP_157612017.1">
    <property type="nucleotide sequence ID" value="NZ_CP046622.1"/>
</dbReference>
<accession>A0A6I6H5Y0</accession>
<organism evidence="2 3">
    <name type="scientific">Variovorax paradoxus</name>
    <dbReference type="NCBI Taxonomy" id="34073"/>
    <lineage>
        <taxon>Bacteria</taxon>
        <taxon>Pseudomonadati</taxon>
        <taxon>Pseudomonadota</taxon>
        <taxon>Betaproteobacteria</taxon>
        <taxon>Burkholderiales</taxon>
        <taxon>Comamonadaceae</taxon>
        <taxon>Variovorax</taxon>
    </lineage>
</organism>
<sequence>MGKGTYERSTRRRTDSLKASSRTSVKEQMTKRDADLALAMESLEAVAQDVAVSTAQFAESAIPGKKVLSLPAAPGRSRGFPKEFGLAGGISRVVYRLKLLQAAIDKATRRHQRSNAAKAQNPRS</sequence>
<proteinExistence type="predicted"/>
<feature type="region of interest" description="Disordered" evidence="1">
    <location>
        <begin position="1"/>
        <end position="30"/>
    </location>
</feature>
<evidence type="ECO:0000313" key="3">
    <source>
        <dbReference type="Proteomes" id="UP000425817"/>
    </source>
</evidence>
<dbReference type="Proteomes" id="UP000425817">
    <property type="component" value="Chromosome"/>
</dbReference>
<feature type="compositionally biased region" description="Basic and acidic residues" evidence="1">
    <location>
        <begin position="1"/>
        <end position="16"/>
    </location>
</feature>
<gene>
    <name evidence="2" type="ORF">GOQ09_04175</name>
</gene>
<protein>
    <submittedName>
        <fullName evidence="2">Uncharacterized protein</fullName>
    </submittedName>
</protein>
<evidence type="ECO:0000313" key="2">
    <source>
        <dbReference type="EMBL" id="QGW80829.1"/>
    </source>
</evidence>
<dbReference type="OrthoDB" id="9834115at2"/>
<evidence type="ECO:0000256" key="1">
    <source>
        <dbReference type="SAM" id="MobiDB-lite"/>
    </source>
</evidence>